<dbReference type="CDD" id="cd24008">
    <property type="entry name" value="ASKHA_NBD_GLK"/>
    <property type="match status" value="1"/>
</dbReference>
<dbReference type="SUPFAM" id="SSF53067">
    <property type="entry name" value="Actin-like ATPase domain"/>
    <property type="match status" value="1"/>
</dbReference>
<dbReference type="GO" id="GO:0004340">
    <property type="term" value="F:glucokinase activity"/>
    <property type="evidence" value="ECO:0007669"/>
    <property type="project" value="UniProtKB-EC"/>
</dbReference>
<evidence type="ECO:0000313" key="4">
    <source>
        <dbReference type="EMBL" id="MBD1424747.1"/>
    </source>
</evidence>
<dbReference type="Gene3D" id="3.40.367.20">
    <property type="match status" value="1"/>
</dbReference>
<gene>
    <name evidence="4" type="primary">glk</name>
    <name evidence="4" type="ORF">H8B17_04050</name>
</gene>
<evidence type="ECO:0000256" key="2">
    <source>
        <dbReference type="ARBA" id="ARBA00022777"/>
    </source>
</evidence>
<keyword evidence="5" id="KW-1185">Reference proteome</keyword>
<keyword evidence="1 4" id="KW-0808">Transferase</keyword>
<protein>
    <submittedName>
        <fullName evidence="4">Glucokinase</fullName>
        <ecNumber evidence="4">2.7.1.2</ecNumber>
    </submittedName>
</protein>
<dbReference type="InterPro" id="IPR043129">
    <property type="entry name" value="ATPase_NBD"/>
</dbReference>
<dbReference type="EMBL" id="JACNYK010000001">
    <property type="protein sequence ID" value="MBD1424747.1"/>
    <property type="molecule type" value="Genomic_DNA"/>
</dbReference>
<proteinExistence type="inferred from homology"/>
<dbReference type="PANTHER" id="PTHR47363:SF1">
    <property type="entry name" value="GLUCOKINASE"/>
    <property type="match status" value="1"/>
</dbReference>
<accession>A0ABR7Y0E2</accession>
<organism evidence="4 5">
    <name type="scientific">Sphingobacterium arenae</name>
    <dbReference type="NCBI Taxonomy" id="1280598"/>
    <lineage>
        <taxon>Bacteria</taxon>
        <taxon>Pseudomonadati</taxon>
        <taxon>Bacteroidota</taxon>
        <taxon>Sphingobacteriia</taxon>
        <taxon>Sphingobacteriales</taxon>
        <taxon>Sphingobacteriaceae</taxon>
        <taxon>Sphingobacterium</taxon>
    </lineage>
</organism>
<dbReference type="Gene3D" id="3.30.420.40">
    <property type="match status" value="1"/>
</dbReference>
<dbReference type="RefSeq" id="WP_190307856.1">
    <property type="nucleotide sequence ID" value="NZ_JACNYK010000001.1"/>
</dbReference>
<evidence type="ECO:0000256" key="1">
    <source>
        <dbReference type="ARBA" id="ARBA00022679"/>
    </source>
</evidence>
<evidence type="ECO:0000313" key="5">
    <source>
        <dbReference type="Proteomes" id="UP000606494"/>
    </source>
</evidence>
<evidence type="ECO:0000256" key="3">
    <source>
        <dbReference type="RuleBase" id="RU004046"/>
    </source>
</evidence>
<comment type="caution">
    <text evidence="4">The sequence shown here is derived from an EMBL/GenBank/DDBJ whole genome shotgun (WGS) entry which is preliminary data.</text>
</comment>
<comment type="similarity">
    <text evidence="3">Belongs to the bacterial glucokinase family.</text>
</comment>
<reference evidence="4 5" key="1">
    <citation type="submission" date="2020-08" db="EMBL/GenBank/DDBJ databases">
        <title>Sphingobacterium sp. DN00404 isolated from aquaculture water.</title>
        <authorList>
            <person name="Zhang M."/>
        </authorList>
    </citation>
    <scope>NUCLEOTIDE SEQUENCE [LARGE SCALE GENOMIC DNA]</scope>
    <source>
        <strain evidence="4 5">KCTC 32294</strain>
    </source>
</reference>
<sequence length="345" mass="37982">MSYRFYLPRKEEGSQKGKKILAVDIGGTKTIFGVFEVNDNALSLLREETFGSRSMGTFEEILQKFLAGKKDDRPDVLSIGVAGPVLGNKVTLTNLAWELDATALKTEFDMDKVSIINDLEATAYGLVGLSPEDTIPLFESTDTTSGNMAVLAPGTGLGEAGIFWDGSFHRPFATEGGHSEFAPRTELDVELLKYLQQEDEIISWEHVVSGPGIYRIYKFLRDAKGHKEPTWLKENFKNNDNPAAVISHAAMRELDATCSLAMDLFVSYMARESASLVLKHKAVGGLWLGGGIPPRIFPLLKKDLFREQFIQNAHMKQLLEKVSIRVILNSQAALIGAGYYGAFGA</sequence>
<dbReference type="NCBIfam" id="TIGR00749">
    <property type="entry name" value="glk"/>
    <property type="match status" value="1"/>
</dbReference>
<dbReference type="InterPro" id="IPR003836">
    <property type="entry name" value="Glucokinase"/>
</dbReference>
<dbReference type="Proteomes" id="UP000606494">
    <property type="component" value="Unassembled WGS sequence"/>
</dbReference>
<keyword evidence="2" id="KW-0418">Kinase</keyword>
<dbReference type="Pfam" id="PF02685">
    <property type="entry name" value="Glucokinase"/>
    <property type="match status" value="1"/>
</dbReference>
<dbReference type="EC" id="2.7.1.2" evidence="4"/>
<dbReference type="PANTHER" id="PTHR47363">
    <property type="entry name" value="GLUCOKINASE"/>
    <property type="match status" value="1"/>
</dbReference>
<name>A0ABR7Y0E2_9SPHI</name>